<comment type="similarity">
    <text evidence="1">Belongs to the four-carbon acid sugar kinase family.</text>
</comment>
<dbReference type="Gene3D" id="3.40.50.10840">
    <property type="entry name" value="Putative sugar-binding, N-terminal domain"/>
    <property type="match status" value="1"/>
</dbReference>
<dbReference type="SUPFAM" id="SSF142764">
    <property type="entry name" value="YgbK-like"/>
    <property type="match status" value="1"/>
</dbReference>
<dbReference type="KEGG" id="brv:CFK39_08540"/>
<evidence type="ECO:0000256" key="5">
    <source>
        <dbReference type="ARBA" id="ARBA00022840"/>
    </source>
</evidence>
<evidence type="ECO:0000256" key="3">
    <source>
        <dbReference type="ARBA" id="ARBA00022741"/>
    </source>
</evidence>
<dbReference type="InterPro" id="IPR042213">
    <property type="entry name" value="NBD_C_sf"/>
</dbReference>
<dbReference type="Gene3D" id="3.40.980.20">
    <property type="entry name" value="Four-carbon acid sugar kinase, nucleotide binding domain"/>
    <property type="match status" value="1"/>
</dbReference>
<dbReference type="GO" id="GO:0016301">
    <property type="term" value="F:kinase activity"/>
    <property type="evidence" value="ECO:0007669"/>
    <property type="project" value="UniProtKB-KW"/>
</dbReference>
<keyword evidence="2" id="KW-0808">Transferase</keyword>
<organism evidence="9 10">
    <name type="scientific">Brachybacterium avium</name>
    <dbReference type="NCBI Taxonomy" id="2017485"/>
    <lineage>
        <taxon>Bacteria</taxon>
        <taxon>Bacillati</taxon>
        <taxon>Actinomycetota</taxon>
        <taxon>Actinomycetes</taxon>
        <taxon>Micrococcales</taxon>
        <taxon>Dermabacteraceae</taxon>
        <taxon>Brachybacterium</taxon>
    </lineage>
</organism>
<evidence type="ECO:0000259" key="7">
    <source>
        <dbReference type="Pfam" id="PF07005"/>
    </source>
</evidence>
<dbReference type="Proteomes" id="UP000198398">
    <property type="component" value="Chromosome"/>
</dbReference>
<evidence type="ECO:0000259" key="8">
    <source>
        <dbReference type="Pfam" id="PF17042"/>
    </source>
</evidence>
<name>A0A220UCM1_9MICO</name>
<evidence type="ECO:0000256" key="1">
    <source>
        <dbReference type="ARBA" id="ARBA00005715"/>
    </source>
</evidence>
<dbReference type="AlphaFoldDB" id="A0A220UCM1"/>
<accession>A0A220UCM1</accession>
<keyword evidence="5" id="KW-0067">ATP-binding</keyword>
<evidence type="ECO:0000313" key="9">
    <source>
        <dbReference type="EMBL" id="ASK65867.1"/>
    </source>
</evidence>
<gene>
    <name evidence="9" type="ORF">CFK39_08540</name>
</gene>
<sequence>MPRKKATTVTVPATRRLLVLDDDPTGSQCVAGIDVAVDQDPAIPAAALAEPGSACFVLTNTRALDEAKATQLNRRILAGVLASETAREGLHVVSRSDSTLRGHVIAEPMAIADELAAHDVEVDAFLFVPAMLEAGRFTEGDVHFAVVGGEPRRVGDTDFAADATFGYRHSELREFLEERSGGAVRAADVLSVGLEDIRTGGADRVQEILAGARDRRWVVVNATEYSDMEIVAEAVGRLEAEGRTFVTRCGPSFVRPLAGQHGAEVVDPVSITIPDQRLDHGLVVVGSHVGLTTTQLRAVQDRGTLVELELDVPSLLDDRSAQHLAEVAERARDSLQFEDCVIFTSRDLVRTEDPAESLDIARSVSDAVVEVVQRIRDAKPAWVVAKGGITSHEVAASGLGIRRARVEGQFWPGQVSLFSAQEAPAEVMGMPYVVFPGNVGGEQALADVVDTLTAAVAAR</sequence>
<protein>
    <recommendedName>
        <fullName evidence="11">Hrp-dependent type III effector protein</fullName>
    </recommendedName>
</protein>
<evidence type="ECO:0000313" key="10">
    <source>
        <dbReference type="Proteomes" id="UP000198398"/>
    </source>
</evidence>
<dbReference type="Pfam" id="PF17042">
    <property type="entry name" value="NBD_C"/>
    <property type="match status" value="1"/>
</dbReference>
<keyword evidence="6" id="KW-0119">Carbohydrate metabolism</keyword>
<evidence type="ECO:0000256" key="2">
    <source>
        <dbReference type="ARBA" id="ARBA00022679"/>
    </source>
</evidence>
<evidence type="ECO:0000256" key="4">
    <source>
        <dbReference type="ARBA" id="ARBA00022777"/>
    </source>
</evidence>
<dbReference type="InterPro" id="IPR031475">
    <property type="entry name" value="NBD_C"/>
</dbReference>
<proteinExistence type="inferred from homology"/>
<dbReference type="InterPro" id="IPR037051">
    <property type="entry name" value="4-carb_acid_sugar_kinase_N_sf"/>
</dbReference>
<dbReference type="Pfam" id="PF07005">
    <property type="entry name" value="SBD_N"/>
    <property type="match status" value="1"/>
</dbReference>
<keyword evidence="4" id="KW-0418">Kinase</keyword>
<keyword evidence="10" id="KW-1185">Reference proteome</keyword>
<feature type="domain" description="Four-carbon acid sugar kinase nucleotide binding" evidence="8">
    <location>
        <begin position="282"/>
        <end position="445"/>
    </location>
</feature>
<dbReference type="GO" id="GO:0005524">
    <property type="term" value="F:ATP binding"/>
    <property type="evidence" value="ECO:0007669"/>
    <property type="project" value="UniProtKB-KW"/>
</dbReference>
<dbReference type="InterPro" id="IPR010737">
    <property type="entry name" value="4-carb_acid_sugar_kinase_N"/>
</dbReference>
<keyword evidence="3" id="KW-0547">Nucleotide-binding</keyword>
<feature type="domain" description="Four-carbon acid sugar kinase N-terminal" evidence="7">
    <location>
        <begin position="17"/>
        <end position="256"/>
    </location>
</feature>
<reference evidence="10" key="1">
    <citation type="submission" date="2017-07" db="EMBL/GenBank/DDBJ databases">
        <title>Brachybacterium sp. VR2415.</title>
        <authorList>
            <person name="Tak E.J."/>
            <person name="Bae J.-W."/>
        </authorList>
    </citation>
    <scope>NUCLEOTIDE SEQUENCE [LARGE SCALE GENOMIC DNA]</scope>
    <source>
        <strain evidence="10">VR2415</strain>
    </source>
</reference>
<evidence type="ECO:0000256" key="6">
    <source>
        <dbReference type="ARBA" id="ARBA00023277"/>
    </source>
</evidence>
<dbReference type="EMBL" id="CP022316">
    <property type="protein sequence ID" value="ASK65867.1"/>
    <property type="molecule type" value="Genomic_DNA"/>
</dbReference>
<evidence type="ECO:0008006" key="11">
    <source>
        <dbReference type="Google" id="ProtNLM"/>
    </source>
</evidence>